<feature type="domain" description="Apple" evidence="1">
    <location>
        <begin position="1"/>
        <end position="50"/>
    </location>
</feature>
<reference evidence="3 4" key="1">
    <citation type="journal article" date="2023" name="Sci. Data">
        <title>Genome assembly of the Korean intertidal mud-creeper Batillaria attramentaria.</title>
        <authorList>
            <person name="Patra A.K."/>
            <person name="Ho P.T."/>
            <person name="Jun S."/>
            <person name="Lee S.J."/>
            <person name="Kim Y."/>
            <person name="Won Y.J."/>
        </authorList>
    </citation>
    <scope>NUCLEOTIDE SEQUENCE [LARGE SCALE GENOMIC DNA]</scope>
    <source>
        <strain evidence="3">Wonlab-2016</strain>
    </source>
</reference>
<dbReference type="AlphaFoldDB" id="A0ABD0KSZ8"/>
<dbReference type="SMART" id="SM00186">
    <property type="entry name" value="FBG"/>
    <property type="match status" value="1"/>
</dbReference>
<feature type="non-terminal residue" evidence="3">
    <location>
        <position position="1"/>
    </location>
</feature>
<dbReference type="EMBL" id="JACVVK020000128">
    <property type="protein sequence ID" value="KAK7490319.1"/>
    <property type="molecule type" value="Genomic_DNA"/>
</dbReference>
<dbReference type="Pfam" id="PF00147">
    <property type="entry name" value="Fibrinogen_C"/>
    <property type="match status" value="1"/>
</dbReference>
<evidence type="ECO:0000313" key="4">
    <source>
        <dbReference type="Proteomes" id="UP001519460"/>
    </source>
</evidence>
<feature type="domain" description="Fibrinogen C-terminal" evidence="2">
    <location>
        <begin position="55"/>
        <end position="259"/>
    </location>
</feature>
<sequence>CASMCTGESSCVTFSFKVTGNACYHHDVAPGDPRATVSSDAEWVTYVKGVAATEPSIPTPPADCTDIGEQGSGYSGGVYTIQPSTGPVEVTCVVDPEGTWWTAIEIREDNTLSFTRPLADYIKGFGAATSSYWLGLDVMHAMTSSATYEAKLVMTTPAGKFSAAYSGFSVDSAPGYNLRYNTFLGGEAGDALVNFKDQSFVGSDGHEECSFCSGGWWVEKVNFCCGDTPNSPLNGEALWASHDDFYLEKFQILIKRVKE</sequence>
<dbReference type="InterPro" id="IPR002181">
    <property type="entry name" value="Fibrinogen_a/b/g_C_dom"/>
</dbReference>
<keyword evidence="4" id="KW-1185">Reference proteome</keyword>
<dbReference type="PANTHER" id="PTHR19143">
    <property type="entry name" value="FIBRINOGEN/TENASCIN/ANGIOPOEITIN"/>
    <property type="match status" value="1"/>
</dbReference>
<dbReference type="PROSITE" id="PS50948">
    <property type="entry name" value="PAN"/>
    <property type="match status" value="1"/>
</dbReference>
<name>A0ABD0KSZ8_9CAEN</name>
<proteinExistence type="predicted"/>
<evidence type="ECO:0000313" key="3">
    <source>
        <dbReference type="EMBL" id="KAK7490319.1"/>
    </source>
</evidence>
<dbReference type="InterPro" id="IPR014716">
    <property type="entry name" value="Fibrinogen_a/b/g_C_1"/>
</dbReference>
<comment type="caution">
    <text evidence="3">The sequence shown here is derived from an EMBL/GenBank/DDBJ whole genome shotgun (WGS) entry which is preliminary data.</text>
</comment>
<protein>
    <recommendedName>
        <fullName evidence="5">Fibrinogen C-terminal domain-containing protein</fullName>
    </recommendedName>
</protein>
<dbReference type="InterPro" id="IPR003609">
    <property type="entry name" value="Pan_app"/>
</dbReference>
<dbReference type="Gene3D" id="3.90.215.10">
    <property type="entry name" value="Gamma Fibrinogen, chain A, domain 1"/>
    <property type="match status" value="1"/>
</dbReference>
<dbReference type="Proteomes" id="UP001519460">
    <property type="component" value="Unassembled WGS sequence"/>
</dbReference>
<evidence type="ECO:0008006" key="5">
    <source>
        <dbReference type="Google" id="ProtNLM"/>
    </source>
</evidence>
<evidence type="ECO:0000259" key="1">
    <source>
        <dbReference type="PROSITE" id="PS50948"/>
    </source>
</evidence>
<dbReference type="InterPro" id="IPR036056">
    <property type="entry name" value="Fibrinogen-like_C"/>
</dbReference>
<gene>
    <name evidence="3" type="ORF">BaRGS_00018480</name>
</gene>
<dbReference type="SUPFAM" id="SSF56496">
    <property type="entry name" value="Fibrinogen C-terminal domain-like"/>
    <property type="match status" value="1"/>
</dbReference>
<accession>A0ABD0KSZ8</accession>
<dbReference type="PROSITE" id="PS51406">
    <property type="entry name" value="FIBRINOGEN_C_2"/>
    <property type="match status" value="1"/>
</dbReference>
<dbReference type="Pfam" id="PF00024">
    <property type="entry name" value="PAN_1"/>
    <property type="match status" value="1"/>
</dbReference>
<organism evidence="3 4">
    <name type="scientific">Batillaria attramentaria</name>
    <dbReference type="NCBI Taxonomy" id="370345"/>
    <lineage>
        <taxon>Eukaryota</taxon>
        <taxon>Metazoa</taxon>
        <taxon>Spiralia</taxon>
        <taxon>Lophotrochozoa</taxon>
        <taxon>Mollusca</taxon>
        <taxon>Gastropoda</taxon>
        <taxon>Caenogastropoda</taxon>
        <taxon>Sorbeoconcha</taxon>
        <taxon>Cerithioidea</taxon>
        <taxon>Batillariidae</taxon>
        <taxon>Batillaria</taxon>
    </lineage>
</organism>
<dbReference type="InterPro" id="IPR050373">
    <property type="entry name" value="Fibrinogen_C-term_domain"/>
</dbReference>
<evidence type="ECO:0000259" key="2">
    <source>
        <dbReference type="PROSITE" id="PS51406"/>
    </source>
</evidence>